<dbReference type="SMART" id="SM00471">
    <property type="entry name" value="HDc"/>
    <property type="match status" value="1"/>
</dbReference>
<feature type="domain" description="HD-GYP" evidence="1">
    <location>
        <begin position="116"/>
        <end position="310"/>
    </location>
</feature>
<proteinExistence type="predicted"/>
<evidence type="ECO:0000313" key="2">
    <source>
        <dbReference type="EMBL" id="RKQ61040.1"/>
    </source>
</evidence>
<dbReference type="AlphaFoldDB" id="A0A495BI62"/>
<reference evidence="2 3" key="1">
    <citation type="submission" date="2018-10" db="EMBL/GenBank/DDBJ databases">
        <title>Genomic Encyclopedia of Type Strains, Phase IV (KMG-IV): sequencing the most valuable type-strain genomes for metagenomic binning, comparative biology and taxonomic classification.</title>
        <authorList>
            <person name="Goeker M."/>
        </authorList>
    </citation>
    <scope>NUCLEOTIDE SEQUENCE [LARGE SCALE GENOMIC DNA]</scope>
    <source>
        <strain evidence="2 3">DSM 3303</strain>
    </source>
</reference>
<evidence type="ECO:0000313" key="3">
    <source>
        <dbReference type="Proteomes" id="UP000279384"/>
    </source>
</evidence>
<name>A0A495BI62_VOGIN</name>
<gene>
    <name evidence="2" type="ORF">C8E02_0805</name>
</gene>
<protein>
    <submittedName>
        <fullName evidence="2">HD-GYP domain-containing protein (C-di-GMP phosphodiesterase class II)</fullName>
    </submittedName>
</protein>
<organism evidence="2 3">
    <name type="scientific">Vogesella indigofera</name>
    <name type="common">Pseudomonas indigofera</name>
    <dbReference type="NCBI Taxonomy" id="45465"/>
    <lineage>
        <taxon>Bacteria</taxon>
        <taxon>Pseudomonadati</taxon>
        <taxon>Pseudomonadota</taxon>
        <taxon>Betaproteobacteria</taxon>
        <taxon>Neisseriales</taxon>
        <taxon>Chromobacteriaceae</taxon>
        <taxon>Vogesella</taxon>
    </lineage>
</organism>
<dbReference type="PANTHER" id="PTHR43155:SF2">
    <property type="entry name" value="CYCLIC DI-GMP PHOSPHODIESTERASE PA4108"/>
    <property type="match status" value="1"/>
</dbReference>
<evidence type="ECO:0000259" key="1">
    <source>
        <dbReference type="PROSITE" id="PS51832"/>
    </source>
</evidence>
<dbReference type="PROSITE" id="PS51832">
    <property type="entry name" value="HD_GYP"/>
    <property type="match status" value="1"/>
</dbReference>
<dbReference type="RefSeq" id="WP_047966289.1">
    <property type="nucleotide sequence ID" value="NZ_JAYRSL010000012.1"/>
</dbReference>
<dbReference type="GO" id="GO:0008081">
    <property type="term" value="F:phosphoric diester hydrolase activity"/>
    <property type="evidence" value="ECO:0007669"/>
    <property type="project" value="UniProtKB-ARBA"/>
</dbReference>
<comment type="caution">
    <text evidence="2">The sequence shown here is derived from an EMBL/GenBank/DDBJ whole genome shotgun (WGS) entry which is preliminary data.</text>
</comment>
<dbReference type="EMBL" id="RBID01000011">
    <property type="protein sequence ID" value="RKQ61040.1"/>
    <property type="molecule type" value="Genomic_DNA"/>
</dbReference>
<dbReference type="CDD" id="cd00077">
    <property type="entry name" value="HDc"/>
    <property type="match status" value="1"/>
</dbReference>
<dbReference type="Proteomes" id="UP000279384">
    <property type="component" value="Unassembled WGS sequence"/>
</dbReference>
<dbReference type="PANTHER" id="PTHR43155">
    <property type="entry name" value="CYCLIC DI-GMP PHOSPHODIESTERASE PA4108-RELATED"/>
    <property type="match status" value="1"/>
</dbReference>
<sequence>MALKQLSPADVMLGKPLEQAVYNADGHLLLNKGSVLRDPGAKQKLLAMGHKEVVPGAAPVAPAASTPRAEQLREPVFALVQHAAVTLNAMLVDQQADVHRDQFITRIRSLAGRLQAACLQDPEAAIAAIHLFHEGEYALRHHLSVGVVSALLAEADGRLDKAQQHSLICAALTHDIGIYSLANHSGGLTEEKRREINQHPITSCAILKDIGVDDELWLEAVLQHHERQDGSGYPLCLSGGAISLHGSLLAVADVYCAMTRPRPYRPKAYFPMAAMRDLYVGQSQQLDNALIQKLIKALGLIPPGTIVKLKNGEIAVVKKRSTNNAPQAYCLYNRQGMPMASPEARNTSLPDYSIQGRVDYDDCRNVEAAMRRIWA</sequence>
<dbReference type="Pfam" id="PF13487">
    <property type="entry name" value="HD_5"/>
    <property type="match status" value="1"/>
</dbReference>
<dbReference type="Gene3D" id="1.10.3210.10">
    <property type="entry name" value="Hypothetical protein af1432"/>
    <property type="match status" value="1"/>
</dbReference>
<accession>A0A495BI62</accession>
<dbReference type="SUPFAM" id="SSF109604">
    <property type="entry name" value="HD-domain/PDEase-like"/>
    <property type="match status" value="1"/>
</dbReference>
<dbReference type="InterPro" id="IPR037522">
    <property type="entry name" value="HD_GYP_dom"/>
</dbReference>
<dbReference type="InterPro" id="IPR003607">
    <property type="entry name" value="HD/PDEase_dom"/>
</dbReference>